<protein>
    <submittedName>
        <fullName evidence="3">IQ domain-containing protein H</fullName>
    </submittedName>
</protein>
<dbReference type="OrthoDB" id="2117703at2759"/>
<name>A0A9Q1BNA2_HOLLE</name>
<dbReference type="Pfam" id="PF24923">
    <property type="entry name" value="ATP-grasp_IQCH"/>
    <property type="match status" value="1"/>
</dbReference>
<dbReference type="InterPro" id="IPR038752">
    <property type="entry name" value="IQCH"/>
</dbReference>
<evidence type="ECO:0000313" key="4">
    <source>
        <dbReference type="Proteomes" id="UP001152320"/>
    </source>
</evidence>
<dbReference type="AlphaFoldDB" id="A0A9Q1BNA2"/>
<dbReference type="Pfam" id="PF00612">
    <property type="entry name" value="IQ"/>
    <property type="match status" value="1"/>
</dbReference>
<dbReference type="PROSITE" id="PS50096">
    <property type="entry name" value="IQ"/>
    <property type="match status" value="1"/>
</dbReference>
<sequence>MTDVGERPEDVGEILVKVQEDLQQLKDALLQKNHVSGSKGLDISSLESAIEKTEDGIKIQSEKILGMVNNRITTLPSVDATKTKVPDPHAVQESVWDISLIDEYSNRKPGSLFYNDRKVVPRYTAVEPGRDGGPYGPSAGQQTKFVYNMRALIDPNSTQNRRVLNENYGVSLPALVEKKQTKVPVTKAVIGTTVEHLAVLPRANRIDAQLVPPPIEEADARKGILSLIERGLIPPAAELTLDPNPVRHKPVSLHDPTEKKESKSGPGGFGDGTYNLALVKVDIDNLHQTSDSLAKQTTTGPIVAKVPSRLASADEDMTWSQSQSRSRITSAKSSKTQLVPLKTIEPLPPPTTPAVDYKHLNHRFVIQNGRTRENGKDFLSFKQHFCLSWGSIVTTLKYLEKFLRGYAVPLAFINGDRLADLAIESELSKPPRNRDFLPVIINIDDVEALIGKPGRRYKGPDGHDVAATKIQSTWRRYKDRVAYLDYRKQKWAAGVIALSWVMHVKMAKVKGQLKVRRKMELDSFREHHKNFEESWKRIKTSRRVLVHIPSLGYSLKIRSTINDFNVIQNQQMGRLCDLVDSNVDVIYVSPVSINDETLQYYNKLLGLRSAVETGSVDSQKDMSSRFTIIIPESVNSFPTHSMCLATLLKYSPRALKRIKNLVAGKEAYIVPGVMHKDDLSVARLLELPILGSEPEVAQLYSTKSGSKRIFASAAVDIPPSDYDVYSLQQLQESLAQLVTENLDVKTYLFKLDDEFDGRGIAYCHVTPNLRCHAWAKKECLRYGEKWHKKWAQEPAYIKIQAEIPDILAKFAQPVNKKVFPTWNKFLEAFLSQGGVIEACPPSDSVTALTVNMLITPDGNAKLVSCGDQIHAGTPYACWGLSVPQSSVDPAQLNAACFKVANACKQRGVLGYFAVDFVTFIDPNTREQELWAVDLNLWYDDSMAMTQLMYYVTQGTLDADSCLFHVQPPRKEKKKNVRRVRYEDLDPEEPPVTTRYAVMSTRLMHTNLAVVHYSVFFQMCRAHGIGYDIKEKQGTLFTLIDSFKREAMGMLTIGDELPGALSSFARNLSIIHQEISAPNMQGKTNFKDVIEDIEGILGTTIQNMDQTEEEQNTEEGNGNS</sequence>
<feature type="domain" description="IQCH-like ATP-grasp" evidence="2">
    <location>
        <begin position="694"/>
        <end position="958"/>
    </location>
</feature>
<dbReference type="InterPro" id="IPR056855">
    <property type="entry name" value="ATP-grasp_IQCH"/>
</dbReference>
<keyword evidence="4" id="KW-1185">Reference proteome</keyword>
<comment type="caution">
    <text evidence="3">The sequence shown here is derived from an EMBL/GenBank/DDBJ whole genome shotgun (WGS) entry which is preliminary data.</text>
</comment>
<dbReference type="InterPro" id="IPR000048">
    <property type="entry name" value="IQ_motif_EF-hand-BS"/>
</dbReference>
<organism evidence="3 4">
    <name type="scientific">Holothuria leucospilota</name>
    <name type="common">Black long sea cucumber</name>
    <name type="synonym">Mertensiothuria leucospilota</name>
    <dbReference type="NCBI Taxonomy" id="206669"/>
    <lineage>
        <taxon>Eukaryota</taxon>
        <taxon>Metazoa</taxon>
        <taxon>Echinodermata</taxon>
        <taxon>Eleutherozoa</taxon>
        <taxon>Echinozoa</taxon>
        <taxon>Holothuroidea</taxon>
        <taxon>Aspidochirotacea</taxon>
        <taxon>Aspidochirotida</taxon>
        <taxon>Holothuriidae</taxon>
        <taxon>Holothuria</taxon>
    </lineage>
</organism>
<evidence type="ECO:0000259" key="2">
    <source>
        <dbReference type="Pfam" id="PF24923"/>
    </source>
</evidence>
<feature type="region of interest" description="Disordered" evidence="1">
    <location>
        <begin position="239"/>
        <end position="269"/>
    </location>
</feature>
<dbReference type="EMBL" id="JAIZAY010000014">
    <property type="protein sequence ID" value="KAJ8029600.1"/>
    <property type="molecule type" value="Genomic_DNA"/>
</dbReference>
<dbReference type="PANTHER" id="PTHR14465">
    <property type="entry name" value="IQ DOMAIN-CONTAINING PROTEIN H"/>
    <property type="match status" value="1"/>
</dbReference>
<evidence type="ECO:0000313" key="3">
    <source>
        <dbReference type="EMBL" id="KAJ8029600.1"/>
    </source>
</evidence>
<proteinExistence type="predicted"/>
<accession>A0A9Q1BNA2</accession>
<evidence type="ECO:0000256" key="1">
    <source>
        <dbReference type="SAM" id="MobiDB-lite"/>
    </source>
</evidence>
<gene>
    <name evidence="3" type="ORF">HOLleu_29036</name>
</gene>
<reference evidence="3" key="1">
    <citation type="submission" date="2021-10" db="EMBL/GenBank/DDBJ databases">
        <title>Tropical sea cucumber genome reveals ecological adaptation and Cuvierian tubules defense mechanism.</title>
        <authorList>
            <person name="Chen T."/>
        </authorList>
    </citation>
    <scope>NUCLEOTIDE SEQUENCE</scope>
    <source>
        <strain evidence="3">Nanhai2018</strain>
        <tissue evidence="3">Muscle</tissue>
    </source>
</reference>
<dbReference type="PANTHER" id="PTHR14465:SF0">
    <property type="entry name" value="IQ DOMAIN-CONTAINING PROTEIN H"/>
    <property type="match status" value="1"/>
</dbReference>
<dbReference type="Proteomes" id="UP001152320">
    <property type="component" value="Chromosome 14"/>
</dbReference>